<gene>
    <name evidence="1" type="ORF">K0504_03775</name>
</gene>
<dbReference type="RefSeq" id="WP_220102832.1">
    <property type="nucleotide sequence ID" value="NZ_JAHZSS010000003.1"/>
</dbReference>
<comment type="caution">
    <text evidence="1">The sequence shown here is derived from an EMBL/GenBank/DDBJ whole genome shotgun (WGS) entry which is preliminary data.</text>
</comment>
<keyword evidence="2" id="KW-1185">Reference proteome</keyword>
<accession>A0ABS7ED36</accession>
<sequence>MSGFIEFLGYFNGKKVSQVSAANGSHVSAPSTKGRYFRYTTERTDD</sequence>
<organism evidence="1 2">
    <name type="scientific">Neiella holothuriorum</name>
    <dbReference type="NCBI Taxonomy" id="2870530"/>
    <lineage>
        <taxon>Bacteria</taxon>
        <taxon>Pseudomonadati</taxon>
        <taxon>Pseudomonadota</taxon>
        <taxon>Gammaproteobacteria</taxon>
        <taxon>Alteromonadales</taxon>
        <taxon>Echinimonadaceae</taxon>
        <taxon>Neiella</taxon>
    </lineage>
</organism>
<reference evidence="1" key="1">
    <citation type="submission" date="2021-07" db="EMBL/GenBank/DDBJ databases">
        <title>Neiella marina sp. nov., isolated from the intestinal content of sea cucumber Apostichopus japonicus.</title>
        <authorList>
            <person name="Bai X."/>
        </authorList>
    </citation>
    <scope>NUCLEOTIDE SEQUENCE</scope>
    <source>
        <strain evidence="1">126</strain>
    </source>
</reference>
<evidence type="ECO:0000313" key="1">
    <source>
        <dbReference type="EMBL" id="MBW8190145.1"/>
    </source>
</evidence>
<proteinExistence type="predicted"/>
<dbReference type="Proteomes" id="UP001166251">
    <property type="component" value="Unassembled WGS sequence"/>
</dbReference>
<dbReference type="EMBL" id="JAHZSS010000003">
    <property type="protein sequence ID" value="MBW8190145.1"/>
    <property type="molecule type" value="Genomic_DNA"/>
</dbReference>
<evidence type="ECO:0000313" key="2">
    <source>
        <dbReference type="Proteomes" id="UP001166251"/>
    </source>
</evidence>
<name>A0ABS7ED36_9GAMM</name>
<protein>
    <submittedName>
        <fullName evidence="1">Uncharacterized protein</fullName>
    </submittedName>
</protein>